<protein>
    <recommendedName>
        <fullName evidence="1">Ig-like domain-containing protein</fullName>
    </recommendedName>
</protein>
<organism evidence="2 3">
    <name type="scientific">Elysia crispata</name>
    <name type="common">lettuce slug</name>
    <dbReference type="NCBI Taxonomy" id="231223"/>
    <lineage>
        <taxon>Eukaryota</taxon>
        <taxon>Metazoa</taxon>
        <taxon>Spiralia</taxon>
        <taxon>Lophotrochozoa</taxon>
        <taxon>Mollusca</taxon>
        <taxon>Gastropoda</taxon>
        <taxon>Heterobranchia</taxon>
        <taxon>Euthyneura</taxon>
        <taxon>Panpulmonata</taxon>
        <taxon>Sacoglossa</taxon>
        <taxon>Placobranchoidea</taxon>
        <taxon>Plakobranchidae</taxon>
        <taxon>Elysia</taxon>
    </lineage>
</organism>
<feature type="domain" description="Ig-like" evidence="1">
    <location>
        <begin position="540"/>
        <end position="615"/>
    </location>
</feature>
<dbReference type="Proteomes" id="UP001283361">
    <property type="component" value="Unassembled WGS sequence"/>
</dbReference>
<dbReference type="InterPro" id="IPR036179">
    <property type="entry name" value="Ig-like_dom_sf"/>
</dbReference>
<dbReference type="EMBL" id="JAWDGP010006614">
    <property type="protein sequence ID" value="KAK3737787.1"/>
    <property type="molecule type" value="Genomic_DNA"/>
</dbReference>
<dbReference type="SUPFAM" id="SSF48726">
    <property type="entry name" value="Immunoglobulin"/>
    <property type="match status" value="1"/>
</dbReference>
<reference evidence="2" key="1">
    <citation type="journal article" date="2023" name="G3 (Bethesda)">
        <title>A reference genome for the long-term kleptoplast-retaining sea slug Elysia crispata morphotype clarki.</title>
        <authorList>
            <person name="Eastman K.E."/>
            <person name="Pendleton A.L."/>
            <person name="Shaikh M.A."/>
            <person name="Suttiyut T."/>
            <person name="Ogas R."/>
            <person name="Tomko P."/>
            <person name="Gavelis G."/>
            <person name="Widhalm J.R."/>
            <person name="Wisecaver J.H."/>
        </authorList>
    </citation>
    <scope>NUCLEOTIDE SEQUENCE</scope>
    <source>
        <strain evidence="2">ECLA1</strain>
    </source>
</reference>
<sequence length="720" mass="78339">MVVGFSSMVSHSLGLGVRLAEADEVFVVAGLSSPIETDMLSTAADISIGKRSEYRQSRQVYRNIIGLSTGRTHNSLQNIIGLSGDRAHNSLQNIIGLSADRAHNSLQNIIGLSGDRAHNSLQNIIGLSADRAHNSLQNIIGLSADRAHNSLQNIIVLSTDRAHNSLQNIIGLSGDRAHNSLQNIIVLSTDRAHNSLQNIIGLSTGRADKSTEHYSCVFLLSVNVLDWHTDSALRPVVEFSLTSSWVTVDWRFICLFKSFVPLQCVVVGLTFKPLCEAVEKFAHCRAGVFTEQTFHMSLIVLLLLISCFTPAEPVCSPVREGQPTTLSCNVNPASCSSDNFLIWRADNVRAAQCLRSLLCGVKKDFSATATLSSAGSSTLTINSVSRTDPFNMEVKWTCLSCGVDPITACEKLEVYAPPESPSCTVREDTESGDIKSVTVSCSTSKVYPKARCRFYRTKDGGHSVEITNPVYSHTETGETPVYYRSQCSVSVSVQELGEGTHSFTGYIYPGVTGDPAKVTGTPADKTVTLSFSQASHSCRPEAVQGYFLEESTTCTCSLSSDGHPRGTAQWYKGGQLVGSGGTLVVSRDRSNPESVQTYTCEAVSDLGQKLGTTLTAKFACRRNEICKKAGLKQKLELSGEQILTEREELGMSWSQGRKHRRLSKGLEVQIQSEHYITEIGEAQVADRIPGHIRISYLLYSGEACLPSLVSRDIKTNQNQH</sequence>
<comment type="caution">
    <text evidence="2">The sequence shown here is derived from an EMBL/GenBank/DDBJ whole genome shotgun (WGS) entry which is preliminary data.</text>
</comment>
<evidence type="ECO:0000259" key="1">
    <source>
        <dbReference type="PROSITE" id="PS50835"/>
    </source>
</evidence>
<accession>A0AAE0Y9E4</accession>
<name>A0AAE0Y9E4_9GAST</name>
<evidence type="ECO:0000313" key="3">
    <source>
        <dbReference type="Proteomes" id="UP001283361"/>
    </source>
</evidence>
<dbReference type="PROSITE" id="PS50835">
    <property type="entry name" value="IG_LIKE"/>
    <property type="match status" value="2"/>
</dbReference>
<evidence type="ECO:0000313" key="2">
    <source>
        <dbReference type="EMBL" id="KAK3737787.1"/>
    </source>
</evidence>
<feature type="domain" description="Ig-like" evidence="1">
    <location>
        <begin position="310"/>
        <end position="398"/>
    </location>
</feature>
<gene>
    <name evidence="2" type="ORF">RRG08_061709</name>
</gene>
<dbReference type="Gene3D" id="2.60.40.10">
    <property type="entry name" value="Immunoglobulins"/>
    <property type="match status" value="1"/>
</dbReference>
<dbReference type="InterPro" id="IPR013783">
    <property type="entry name" value="Ig-like_fold"/>
</dbReference>
<dbReference type="InterPro" id="IPR007110">
    <property type="entry name" value="Ig-like_dom"/>
</dbReference>
<proteinExistence type="predicted"/>
<keyword evidence="3" id="KW-1185">Reference proteome</keyword>
<dbReference type="AlphaFoldDB" id="A0AAE0Y9E4"/>